<reference evidence="1 2" key="1">
    <citation type="submission" date="2018-06" db="EMBL/GenBank/DDBJ databases">
        <title>Genomic Encyclopedia of Type Strains, Phase III (KMG-III): the genomes of soil and plant-associated and newly described type strains.</title>
        <authorList>
            <person name="Whitman W."/>
        </authorList>
    </citation>
    <scope>NUCLEOTIDE SEQUENCE [LARGE SCALE GENOMIC DNA]</scope>
    <source>
        <strain evidence="1 2">CECT 7646</strain>
    </source>
</reference>
<name>A0A318SLH1_9BURK</name>
<organism evidence="1 2">
    <name type="scientific">Xylophilus ampelinus</name>
    <dbReference type="NCBI Taxonomy" id="54067"/>
    <lineage>
        <taxon>Bacteria</taxon>
        <taxon>Pseudomonadati</taxon>
        <taxon>Pseudomonadota</taxon>
        <taxon>Betaproteobacteria</taxon>
        <taxon>Burkholderiales</taxon>
        <taxon>Xylophilus</taxon>
    </lineage>
</organism>
<dbReference type="EMBL" id="QJTC01000001">
    <property type="protein sequence ID" value="PYE79845.1"/>
    <property type="molecule type" value="Genomic_DNA"/>
</dbReference>
<proteinExistence type="predicted"/>
<dbReference type="OrthoDB" id="10017620at2"/>
<accession>A0A318SLH1</accession>
<gene>
    <name evidence="1" type="ORF">DFQ15_101165</name>
</gene>
<dbReference type="AlphaFoldDB" id="A0A318SLH1"/>
<protein>
    <submittedName>
        <fullName evidence="1">Uncharacterized protein</fullName>
    </submittedName>
</protein>
<dbReference type="Proteomes" id="UP000247540">
    <property type="component" value="Unassembled WGS sequence"/>
</dbReference>
<dbReference type="RefSeq" id="WP_110464136.1">
    <property type="nucleotide sequence ID" value="NZ_JAMOFZ010000002.1"/>
</dbReference>
<evidence type="ECO:0000313" key="2">
    <source>
        <dbReference type="Proteomes" id="UP000247540"/>
    </source>
</evidence>
<keyword evidence="2" id="KW-1185">Reference proteome</keyword>
<evidence type="ECO:0000313" key="1">
    <source>
        <dbReference type="EMBL" id="PYE79845.1"/>
    </source>
</evidence>
<sequence>MPTITEAIRPYETLIRHNPDGTIGSHHITISEVLRDGNVIAATANPPTAIAGADLDAVLGQATVAALVQVDSLKSVLATQTNAHAALMQQHEDLRVQAQAVAADNAELRHQAALALQTQDLQAQLAATSAERSALSLQVQELQAQLAQRDAA</sequence>
<comment type="caution">
    <text evidence="1">The sequence shown here is derived from an EMBL/GenBank/DDBJ whole genome shotgun (WGS) entry which is preliminary data.</text>
</comment>